<name>A0A395XXX1_BIFLN</name>
<dbReference type="Proteomes" id="UP000265775">
    <property type="component" value="Unassembled WGS sequence"/>
</dbReference>
<reference evidence="1 2" key="1">
    <citation type="submission" date="2018-08" db="EMBL/GenBank/DDBJ databases">
        <title>A genome reference for cultivated species of the human gut microbiota.</title>
        <authorList>
            <person name="Zou Y."/>
            <person name="Xue W."/>
            <person name="Luo G."/>
        </authorList>
    </citation>
    <scope>NUCLEOTIDE SEQUENCE [LARGE SCALE GENOMIC DNA]</scope>
    <source>
        <strain evidence="1 2">AF11-12</strain>
    </source>
</reference>
<dbReference type="Pfam" id="PF11753">
    <property type="entry name" value="DUF3310"/>
    <property type="match status" value="1"/>
</dbReference>
<gene>
    <name evidence="1" type="ORF">DWV59_10940</name>
</gene>
<accession>A0A395XXX1</accession>
<dbReference type="EMBL" id="QSAR01000018">
    <property type="protein sequence ID" value="RGW63061.1"/>
    <property type="molecule type" value="Genomic_DNA"/>
</dbReference>
<sequence>MPSDHVSHYIISICERRTVCFLPALKDRVSANQKKDETVTRVGDADPVEHPAHYELSHPGLECIDLTAGMSFCMGNAVKYVWRYRSKNKPVEDLRKSLWYTHYAENRNEPVALTCRQLGIINALQHQSQTEQYEFQFWNALRFGDYPKMCRAIAMMIRLAEGKNIDDINQELES</sequence>
<organism evidence="1 2">
    <name type="scientific">Bifidobacterium longum</name>
    <dbReference type="NCBI Taxonomy" id="216816"/>
    <lineage>
        <taxon>Bacteria</taxon>
        <taxon>Bacillati</taxon>
        <taxon>Actinomycetota</taxon>
        <taxon>Actinomycetes</taxon>
        <taxon>Bifidobacteriales</taxon>
        <taxon>Bifidobacteriaceae</taxon>
        <taxon>Bifidobacterium</taxon>
    </lineage>
</organism>
<dbReference type="RefSeq" id="WP_101014432.1">
    <property type="nucleotide sequence ID" value="NZ_JASWIU010000006.1"/>
</dbReference>
<protein>
    <submittedName>
        <fullName evidence="1">DUF3310 domain-containing protein</fullName>
    </submittedName>
</protein>
<evidence type="ECO:0000313" key="1">
    <source>
        <dbReference type="EMBL" id="RGW63061.1"/>
    </source>
</evidence>
<evidence type="ECO:0000313" key="2">
    <source>
        <dbReference type="Proteomes" id="UP000265775"/>
    </source>
</evidence>
<comment type="caution">
    <text evidence="1">The sequence shown here is derived from an EMBL/GenBank/DDBJ whole genome shotgun (WGS) entry which is preliminary data.</text>
</comment>
<dbReference type="InterPro" id="IPR021739">
    <property type="entry name" value="SaV-like"/>
</dbReference>
<proteinExistence type="predicted"/>
<dbReference type="AlphaFoldDB" id="A0A395XXX1"/>